<protein>
    <submittedName>
        <fullName evidence="1">Uncharacterized protein</fullName>
    </submittedName>
</protein>
<reference evidence="1" key="1">
    <citation type="submission" date="2014-09" db="EMBL/GenBank/DDBJ databases">
        <authorList>
            <person name="Magalhaes I.L.F."/>
            <person name="Oliveira U."/>
            <person name="Santos F.R."/>
            <person name="Vidigal T.H.D.A."/>
            <person name="Brescovit A.D."/>
            <person name="Santos A.J."/>
        </authorList>
    </citation>
    <scope>NUCLEOTIDE SEQUENCE</scope>
    <source>
        <tissue evidence="1">Shoot tissue taken approximately 20 cm above the soil surface</tissue>
    </source>
</reference>
<accession>A0A0A9DMC7</accession>
<name>A0A0A9DMC7_ARUDO</name>
<sequence>MKERECKIYKYSPVTLHLNKWNTSLLFHYRIIYYATEARATVVLGDLSDKIIGPTLPKRLLQ</sequence>
<organism evidence="1">
    <name type="scientific">Arundo donax</name>
    <name type="common">Giant reed</name>
    <name type="synonym">Donax arundinaceus</name>
    <dbReference type="NCBI Taxonomy" id="35708"/>
    <lineage>
        <taxon>Eukaryota</taxon>
        <taxon>Viridiplantae</taxon>
        <taxon>Streptophyta</taxon>
        <taxon>Embryophyta</taxon>
        <taxon>Tracheophyta</taxon>
        <taxon>Spermatophyta</taxon>
        <taxon>Magnoliopsida</taxon>
        <taxon>Liliopsida</taxon>
        <taxon>Poales</taxon>
        <taxon>Poaceae</taxon>
        <taxon>PACMAD clade</taxon>
        <taxon>Arundinoideae</taxon>
        <taxon>Arundineae</taxon>
        <taxon>Arundo</taxon>
    </lineage>
</organism>
<dbReference type="AlphaFoldDB" id="A0A0A9DMC7"/>
<dbReference type="EMBL" id="GBRH01208171">
    <property type="protein sequence ID" value="JAD89724.1"/>
    <property type="molecule type" value="Transcribed_RNA"/>
</dbReference>
<proteinExistence type="predicted"/>
<reference evidence="1" key="2">
    <citation type="journal article" date="2015" name="Data Brief">
        <title>Shoot transcriptome of the giant reed, Arundo donax.</title>
        <authorList>
            <person name="Barrero R.A."/>
            <person name="Guerrero F.D."/>
            <person name="Moolhuijzen P."/>
            <person name="Goolsby J.A."/>
            <person name="Tidwell J."/>
            <person name="Bellgard S.E."/>
            <person name="Bellgard M.I."/>
        </authorList>
    </citation>
    <scope>NUCLEOTIDE SEQUENCE</scope>
    <source>
        <tissue evidence="1">Shoot tissue taken approximately 20 cm above the soil surface</tissue>
    </source>
</reference>
<evidence type="ECO:0000313" key="1">
    <source>
        <dbReference type="EMBL" id="JAD89724.1"/>
    </source>
</evidence>